<proteinExistence type="predicted"/>
<organism evidence="6 7">
    <name type="scientific">Papaver nudicaule</name>
    <name type="common">Iceland poppy</name>
    <dbReference type="NCBI Taxonomy" id="74823"/>
    <lineage>
        <taxon>Eukaryota</taxon>
        <taxon>Viridiplantae</taxon>
        <taxon>Streptophyta</taxon>
        <taxon>Embryophyta</taxon>
        <taxon>Tracheophyta</taxon>
        <taxon>Spermatophyta</taxon>
        <taxon>Magnoliopsida</taxon>
        <taxon>Ranunculales</taxon>
        <taxon>Papaveraceae</taxon>
        <taxon>Papaveroideae</taxon>
        <taxon>Papaver</taxon>
    </lineage>
</organism>
<comment type="caution">
    <text evidence="6">The sequence shown here is derived from an EMBL/GenBank/DDBJ whole genome shotgun (WGS) entry which is preliminary data.</text>
</comment>
<evidence type="ECO:0000313" key="7">
    <source>
        <dbReference type="Proteomes" id="UP001177140"/>
    </source>
</evidence>
<dbReference type="EMBL" id="JAJJMA010198920">
    <property type="protein sequence ID" value="MCL7039219.1"/>
    <property type="molecule type" value="Genomic_DNA"/>
</dbReference>
<feature type="domain" description="Gnk2-homologous" evidence="5">
    <location>
        <begin position="33"/>
        <end position="142"/>
    </location>
</feature>
<evidence type="ECO:0000256" key="4">
    <source>
        <dbReference type="SAM" id="SignalP"/>
    </source>
</evidence>
<dbReference type="Proteomes" id="UP001177140">
    <property type="component" value="Unassembled WGS sequence"/>
</dbReference>
<dbReference type="PROSITE" id="PS51473">
    <property type="entry name" value="GNK2"/>
    <property type="match status" value="2"/>
</dbReference>
<keyword evidence="3" id="KW-0812">Transmembrane</keyword>
<keyword evidence="3" id="KW-0472">Membrane</keyword>
<evidence type="ECO:0000256" key="1">
    <source>
        <dbReference type="ARBA" id="ARBA00022729"/>
    </source>
</evidence>
<dbReference type="AlphaFoldDB" id="A0AA41VDE7"/>
<accession>A0AA41VDE7</accession>
<evidence type="ECO:0000256" key="3">
    <source>
        <dbReference type="SAM" id="Phobius"/>
    </source>
</evidence>
<protein>
    <recommendedName>
        <fullName evidence="5">Gnk2-homologous domain-containing protein</fullName>
    </recommendedName>
</protein>
<dbReference type="SUPFAM" id="SSF56112">
    <property type="entry name" value="Protein kinase-like (PK-like)"/>
    <property type="match status" value="1"/>
</dbReference>
<dbReference type="CDD" id="cd23509">
    <property type="entry name" value="Gnk2-like"/>
    <property type="match status" value="2"/>
</dbReference>
<feature type="domain" description="Gnk2-homologous" evidence="5">
    <location>
        <begin position="154"/>
        <end position="256"/>
    </location>
</feature>
<dbReference type="Gene3D" id="3.30.200.20">
    <property type="entry name" value="Phosphorylase Kinase, domain 1"/>
    <property type="match status" value="1"/>
</dbReference>
<evidence type="ECO:0000259" key="5">
    <source>
        <dbReference type="PROSITE" id="PS51473"/>
    </source>
</evidence>
<feature type="transmembrane region" description="Helical" evidence="3">
    <location>
        <begin position="290"/>
        <end position="313"/>
    </location>
</feature>
<keyword evidence="7" id="KW-1185">Reference proteome</keyword>
<dbReference type="Pfam" id="PF01657">
    <property type="entry name" value="Stress-antifung"/>
    <property type="match status" value="2"/>
</dbReference>
<name>A0AA41VDE7_PAPNU</name>
<keyword evidence="2" id="KW-0677">Repeat</keyword>
<evidence type="ECO:0000313" key="6">
    <source>
        <dbReference type="EMBL" id="MCL7039219.1"/>
    </source>
</evidence>
<evidence type="ECO:0000256" key="2">
    <source>
        <dbReference type="ARBA" id="ARBA00022737"/>
    </source>
</evidence>
<dbReference type="InterPro" id="IPR002902">
    <property type="entry name" value="GNK2"/>
</dbReference>
<dbReference type="PANTHER" id="PTHR32099">
    <property type="entry name" value="CYSTEINE-RICH REPEAT SECRETORY PROTEIN"/>
    <property type="match status" value="1"/>
</dbReference>
<dbReference type="InterPro" id="IPR011009">
    <property type="entry name" value="Kinase-like_dom_sf"/>
</dbReference>
<dbReference type="InterPro" id="IPR038408">
    <property type="entry name" value="GNK2_sf"/>
</dbReference>
<dbReference type="PANTHER" id="PTHR32099:SF42">
    <property type="entry name" value="CYSTEINE-RICH RECEPTOR-LIKE PROTEIN KINASE 9-RELATED"/>
    <property type="match status" value="1"/>
</dbReference>
<feature type="signal peptide" evidence="4">
    <location>
        <begin position="1"/>
        <end position="25"/>
    </location>
</feature>
<sequence>MGFSNKHHIIFILMLISYYYQIITAQAEERTPVYLARKFCLGGNYTANSTYRNNLNILLSSLSTTFTNNTNPQQGYRNITIGRNPNMVYGSLHCREDILPGICSVCVQIATERVLQDSWCSNSKTAIVFYNGCVLRYSDENYFSILDEKPSIVLTYQDISSITNQVQYTNIVTELLDDLAIEVVTNTSISPSLYASHSANNTRFNRVYAMVHCTPKLTPSLCNKCLISALGRLPSDAGGESVLFSSCDFRFEYNPFYGNYMSTLQASNPTIQSSGNTTTTDSNGKVSSKLVISIAIPLAAAILLSSMAVWWFCFHKKKKINNNDFVPNADSDIQSAESLRFHFNILSAATNNFSEDNKLGEGGFGPVYKVHIMIHAIQLDFKFS</sequence>
<keyword evidence="1 4" id="KW-0732">Signal</keyword>
<keyword evidence="3" id="KW-1133">Transmembrane helix</keyword>
<feature type="chain" id="PRO_5041290177" description="Gnk2-homologous domain-containing protein" evidence="4">
    <location>
        <begin position="26"/>
        <end position="384"/>
    </location>
</feature>
<reference evidence="6" key="1">
    <citation type="submission" date="2022-03" db="EMBL/GenBank/DDBJ databases">
        <title>A functionally conserved STORR gene fusion in Papaver species that diverged 16.8 million years ago.</title>
        <authorList>
            <person name="Catania T."/>
        </authorList>
    </citation>
    <scope>NUCLEOTIDE SEQUENCE</scope>
    <source>
        <strain evidence="6">S-191538</strain>
    </source>
</reference>
<dbReference type="Gene3D" id="3.30.430.20">
    <property type="entry name" value="Gnk2 domain, C-X8-C-X2-C motif"/>
    <property type="match status" value="2"/>
</dbReference>
<gene>
    <name evidence="6" type="ORF">MKW94_028633</name>
</gene>